<sequence length="67" mass="7721">MKKIIILTKNDFTDPQTADQCIFKASLKNESISQIEQEFDVIVYEGKTIRNRFGNTSDKPDLNKLLD</sequence>
<dbReference type="KEGG" id="mbos:ICJ55_07060"/>
<dbReference type="RefSeq" id="WP_188156171.1">
    <property type="nucleotide sequence ID" value="NZ_CP061280.1"/>
</dbReference>
<dbReference type="EMBL" id="CP061280">
    <property type="protein sequence ID" value="QNS14521.1"/>
    <property type="molecule type" value="Genomic_DNA"/>
</dbReference>
<protein>
    <submittedName>
        <fullName evidence="1">Uncharacterized protein</fullName>
    </submittedName>
</protein>
<gene>
    <name evidence="1" type="ORF">ICJ55_07060</name>
</gene>
<name>A0A7H1C0L6_9PAST</name>
<evidence type="ECO:0000313" key="1">
    <source>
        <dbReference type="EMBL" id="QNS14521.1"/>
    </source>
</evidence>
<dbReference type="AlphaFoldDB" id="A0A7H1C0L6"/>
<proteinExistence type="predicted"/>
<dbReference type="Proteomes" id="UP000576260">
    <property type="component" value="Chromosome"/>
</dbReference>
<reference evidence="1 2" key="1">
    <citation type="submission" date="2020-09" db="EMBL/GenBank/DDBJ databases">
        <title>Mannheimia bovis sp.nov., isolated from a cow.</title>
        <authorList>
            <person name="Li F."/>
        </authorList>
    </citation>
    <scope>NUCLEOTIDE SEQUENCE [LARGE SCALE GENOMIC DNA]</scope>
    <source>
        <strain evidence="1 2">ZY190616</strain>
    </source>
</reference>
<organism evidence="1 2">
    <name type="scientific">Mannheimia bovis</name>
    <dbReference type="NCBI Taxonomy" id="2770636"/>
    <lineage>
        <taxon>Bacteria</taxon>
        <taxon>Pseudomonadati</taxon>
        <taxon>Pseudomonadota</taxon>
        <taxon>Gammaproteobacteria</taxon>
        <taxon>Pasteurellales</taxon>
        <taxon>Pasteurellaceae</taxon>
        <taxon>Mannheimia</taxon>
    </lineage>
</organism>
<evidence type="ECO:0000313" key="2">
    <source>
        <dbReference type="Proteomes" id="UP000576260"/>
    </source>
</evidence>
<accession>A0A7H1C0L6</accession>
<keyword evidence="2" id="KW-1185">Reference proteome</keyword>